<keyword evidence="2" id="KW-0645">Protease</keyword>
<dbReference type="EMBL" id="JAATIQ010000082">
    <property type="protein sequence ID" value="KAF4386408.1"/>
    <property type="molecule type" value="Genomic_DNA"/>
</dbReference>
<organism evidence="5 6">
    <name type="scientific">Cannabis sativa</name>
    <name type="common">Hemp</name>
    <name type="synonym">Marijuana</name>
    <dbReference type="NCBI Taxonomy" id="3483"/>
    <lineage>
        <taxon>Eukaryota</taxon>
        <taxon>Viridiplantae</taxon>
        <taxon>Streptophyta</taxon>
        <taxon>Embryophyta</taxon>
        <taxon>Tracheophyta</taxon>
        <taxon>Spermatophyta</taxon>
        <taxon>Magnoliopsida</taxon>
        <taxon>eudicotyledons</taxon>
        <taxon>Gunneridae</taxon>
        <taxon>Pentapetalae</taxon>
        <taxon>rosids</taxon>
        <taxon>fabids</taxon>
        <taxon>Rosales</taxon>
        <taxon>Cannabaceae</taxon>
        <taxon>Cannabis</taxon>
    </lineage>
</organism>
<dbReference type="GO" id="GO:0006508">
    <property type="term" value="P:proteolysis"/>
    <property type="evidence" value="ECO:0007669"/>
    <property type="project" value="UniProtKB-KW"/>
</dbReference>
<evidence type="ECO:0000313" key="6">
    <source>
        <dbReference type="Proteomes" id="UP000583929"/>
    </source>
</evidence>
<feature type="domain" description="Ubiquitin-like protease family profile" evidence="4">
    <location>
        <begin position="242"/>
        <end position="385"/>
    </location>
</feature>
<name>A0A7J6GUI3_CANSA</name>
<protein>
    <recommendedName>
        <fullName evidence="4">Ubiquitin-like protease family profile domain-containing protein</fullName>
    </recommendedName>
</protein>
<comment type="caution">
    <text evidence="5">The sequence shown here is derived from an EMBL/GenBank/DDBJ whole genome shotgun (WGS) entry which is preliminary data.</text>
</comment>
<dbReference type="Proteomes" id="UP000583929">
    <property type="component" value="Unassembled WGS sequence"/>
</dbReference>
<gene>
    <name evidence="5" type="ORF">G4B88_020228</name>
</gene>
<dbReference type="InterPro" id="IPR003653">
    <property type="entry name" value="Peptidase_C48_C"/>
</dbReference>
<dbReference type="SUPFAM" id="SSF54001">
    <property type="entry name" value="Cysteine proteinases"/>
    <property type="match status" value="1"/>
</dbReference>
<dbReference type="GO" id="GO:0008234">
    <property type="term" value="F:cysteine-type peptidase activity"/>
    <property type="evidence" value="ECO:0007669"/>
    <property type="project" value="InterPro"/>
</dbReference>
<evidence type="ECO:0000256" key="3">
    <source>
        <dbReference type="ARBA" id="ARBA00022801"/>
    </source>
</evidence>
<evidence type="ECO:0000259" key="4">
    <source>
        <dbReference type="Pfam" id="PF02902"/>
    </source>
</evidence>
<dbReference type="Pfam" id="PF02902">
    <property type="entry name" value="Peptidase_C48"/>
    <property type="match status" value="1"/>
</dbReference>
<keyword evidence="3" id="KW-0378">Hydrolase</keyword>
<comment type="similarity">
    <text evidence="1">Belongs to the peptidase C48 family.</text>
</comment>
<evidence type="ECO:0000256" key="1">
    <source>
        <dbReference type="ARBA" id="ARBA00005234"/>
    </source>
</evidence>
<dbReference type="AlphaFoldDB" id="A0A7J6GUI3"/>
<evidence type="ECO:0000313" key="5">
    <source>
        <dbReference type="EMBL" id="KAF4386408.1"/>
    </source>
</evidence>
<keyword evidence="6" id="KW-1185">Reference proteome</keyword>
<dbReference type="Gene3D" id="3.40.395.10">
    <property type="entry name" value="Adenoviral Proteinase, Chain A"/>
    <property type="match status" value="1"/>
</dbReference>
<evidence type="ECO:0000256" key="2">
    <source>
        <dbReference type="ARBA" id="ARBA00022670"/>
    </source>
</evidence>
<accession>A0A7J6GUI3</accession>
<dbReference type="InterPro" id="IPR038765">
    <property type="entry name" value="Papain-like_cys_pep_sf"/>
</dbReference>
<sequence length="485" mass="55767">MKDCAIGIDRLGLAKRGGRARERERWRSNDSLLTVVQDIPKKVTVNYDRPSIEGLSQLEIDDGQVVWLVWRLFRKSILCFHSSCFTVVPDSIPAEVVQKRDANVSNEEEDGTDKRKGAPTLKSPFVDFGSADLKSSLMEVMSSGSQSVGYKRNFKIVTYVKGHYALDDSFSDFISLEIEAKFDEWISKGLAFNVYEDCAKKFSPGFKLGVNYVEDKTWFYHLSCYDMFINDSDIGMCFHHMNTIFYYLRKKRKYSSAVTENFATTNCLFDNSIQSIYHKFCKAKSLKTKMSHIHADHPITHYIRSLRIPCSKLWYEVNHILFIVNLRKKSHWIFGCLDLNERIIFLYNSLRTAKMNGAARSAMKTYSVLLPLFFDLLGFCKNRSNVHDLGSDPKAPLRLVEIASLLLLNCCFSLFLLNNDCGAFVDAFVEFFIHGKYVPTDFDIEVYYTRLAALLFSYIQRKNNENIDSEDQKQNKSSKASLGKK</sequence>
<reference evidence="5 6" key="1">
    <citation type="journal article" date="2020" name="bioRxiv">
        <title>Sequence and annotation of 42 cannabis genomes reveals extensive copy number variation in cannabinoid synthesis and pathogen resistance genes.</title>
        <authorList>
            <person name="Mckernan K.J."/>
            <person name="Helbert Y."/>
            <person name="Kane L.T."/>
            <person name="Ebling H."/>
            <person name="Zhang L."/>
            <person name="Liu B."/>
            <person name="Eaton Z."/>
            <person name="Mclaughlin S."/>
            <person name="Kingan S."/>
            <person name="Baybayan P."/>
            <person name="Concepcion G."/>
            <person name="Jordan M."/>
            <person name="Riva A."/>
            <person name="Barbazuk W."/>
            <person name="Harkins T."/>
        </authorList>
    </citation>
    <scope>NUCLEOTIDE SEQUENCE [LARGE SCALE GENOMIC DNA]</scope>
    <source>
        <strain evidence="6">cv. Jamaican Lion 4</strain>
        <tissue evidence="5">Leaf</tissue>
    </source>
</reference>
<proteinExistence type="inferred from homology"/>